<feature type="transmembrane region" description="Helical" evidence="8">
    <location>
        <begin position="284"/>
        <end position="304"/>
    </location>
</feature>
<dbReference type="SUPFAM" id="SSF103473">
    <property type="entry name" value="MFS general substrate transporter"/>
    <property type="match status" value="1"/>
</dbReference>
<organism evidence="10 11">
    <name type="scientific">Phycicoccus flavus</name>
    <dbReference type="NCBI Taxonomy" id="2502783"/>
    <lineage>
        <taxon>Bacteria</taxon>
        <taxon>Bacillati</taxon>
        <taxon>Actinomycetota</taxon>
        <taxon>Actinomycetes</taxon>
        <taxon>Micrococcales</taxon>
        <taxon>Intrasporangiaceae</taxon>
        <taxon>Phycicoccus</taxon>
    </lineage>
</organism>
<feature type="transmembrane region" description="Helical" evidence="8">
    <location>
        <begin position="215"/>
        <end position="235"/>
    </location>
</feature>
<dbReference type="InterPro" id="IPR036259">
    <property type="entry name" value="MFS_trans_sf"/>
</dbReference>
<dbReference type="Pfam" id="PF07690">
    <property type="entry name" value="MFS_1"/>
    <property type="match status" value="1"/>
</dbReference>
<dbReference type="NCBIfam" id="TIGR00711">
    <property type="entry name" value="efflux_EmrB"/>
    <property type="match status" value="1"/>
</dbReference>
<dbReference type="InterPro" id="IPR020846">
    <property type="entry name" value="MFS_dom"/>
</dbReference>
<comment type="caution">
    <text evidence="10">The sequence shown here is derived from an EMBL/GenBank/DDBJ whole genome shotgun (WGS) entry which is preliminary data.</text>
</comment>
<dbReference type="CDD" id="cd17321">
    <property type="entry name" value="MFS_MMR_MDR_like"/>
    <property type="match status" value="1"/>
</dbReference>
<dbReference type="GO" id="GO:0022857">
    <property type="term" value="F:transmembrane transporter activity"/>
    <property type="evidence" value="ECO:0007669"/>
    <property type="project" value="InterPro"/>
</dbReference>
<accession>A0A8T6R6S3</accession>
<dbReference type="InterPro" id="IPR004638">
    <property type="entry name" value="EmrB-like"/>
</dbReference>
<feature type="transmembrane region" description="Helical" evidence="8">
    <location>
        <begin position="65"/>
        <end position="83"/>
    </location>
</feature>
<comment type="subcellular location">
    <subcellularLocation>
        <location evidence="1">Cell membrane</location>
        <topology evidence="1">Multi-pass membrane protein</topology>
    </subcellularLocation>
</comment>
<dbReference type="PANTHER" id="PTHR42718">
    <property type="entry name" value="MAJOR FACILITATOR SUPERFAMILY MULTIDRUG TRANSPORTER MFSC"/>
    <property type="match status" value="1"/>
</dbReference>
<keyword evidence="4 8" id="KW-0812">Transmembrane</keyword>
<evidence type="ECO:0000256" key="2">
    <source>
        <dbReference type="ARBA" id="ARBA00022448"/>
    </source>
</evidence>
<name>A0A8T6R6S3_9MICO</name>
<keyword evidence="5 8" id="KW-1133">Transmembrane helix</keyword>
<dbReference type="GO" id="GO:0005886">
    <property type="term" value="C:plasma membrane"/>
    <property type="evidence" value="ECO:0007669"/>
    <property type="project" value="UniProtKB-SubCell"/>
</dbReference>
<keyword evidence="2" id="KW-0813">Transport</keyword>
<dbReference type="PANTHER" id="PTHR42718:SF42">
    <property type="entry name" value="EXPORT PROTEIN"/>
    <property type="match status" value="1"/>
</dbReference>
<evidence type="ECO:0000256" key="3">
    <source>
        <dbReference type="ARBA" id="ARBA00022475"/>
    </source>
</evidence>
<protein>
    <submittedName>
        <fullName evidence="10">MFS transporter</fullName>
    </submittedName>
</protein>
<keyword evidence="6 8" id="KW-0472">Membrane</keyword>
<reference evidence="10" key="1">
    <citation type="submission" date="2020-03" db="EMBL/GenBank/DDBJ databases">
        <title>Phycicoccus flavus sp. nov., a novel endophytic actinobacterium isolated from branch of Kandelia candel.</title>
        <authorList>
            <person name="Tuo L."/>
        </authorList>
    </citation>
    <scope>NUCLEOTIDE SEQUENCE</scope>
    <source>
        <strain evidence="10">CMS6Z-2</strain>
    </source>
</reference>
<dbReference type="Proteomes" id="UP000287866">
    <property type="component" value="Unassembled WGS sequence"/>
</dbReference>
<evidence type="ECO:0000256" key="6">
    <source>
        <dbReference type="ARBA" id="ARBA00023136"/>
    </source>
</evidence>
<feature type="transmembrane region" description="Helical" evidence="8">
    <location>
        <begin position="183"/>
        <end position="203"/>
    </location>
</feature>
<dbReference type="InterPro" id="IPR011701">
    <property type="entry name" value="MFS"/>
</dbReference>
<dbReference type="Gene3D" id="1.20.1250.20">
    <property type="entry name" value="MFS general substrate transporter like domains"/>
    <property type="match status" value="1"/>
</dbReference>
<proteinExistence type="predicted"/>
<feature type="transmembrane region" description="Helical" evidence="8">
    <location>
        <begin position="28"/>
        <end position="53"/>
    </location>
</feature>
<feature type="region of interest" description="Disordered" evidence="7">
    <location>
        <begin position="473"/>
        <end position="515"/>
    </location>
</feature>
<evidence type="ECO:0000256" key="5">
    <source>
        <dbReference type="ARBA" id="ARBA00022989"/>
    </source>
</evidence>
<keyword evidence="11" id="KW-1185">Reference proteome</keyword>
<evidence type="ECO:0000313" key="10">
    <source>
        <dbReference type="EMBL" id="NHA70168.1"/>
    </source>
</evidence>
<feature type="domain" description="Major facilitator superfamily (MFS) profile" evidence="9">
    <location>
        <begin position="29"/>
        <end position="476"/>
    </location>
</feature>
<dbReference type="AlphaFoldDB" id="A0A8T6R6S3"/>
<evidence type="ECO:0000256" key="7">
    <source>
        <dbReference type="SAM" id="MobiDB-lite"/>
    </source>
</evidence>
<evidence type="ECO:0000256" key="1">
    <source>
        <dbReference type="ARBA" id="ARBA00004651"/>
    </source>
</evidence>
<evidence type="ECO:0000259" key="9">
    <source>
        <dbReference type="PROSITE" id="PS50850"/>
    </source>
</evidence>
<gene>
    <name evidence="10" type="ORF">EPD83_019225</name>
</gene>
<feature type="transmembrane region" description="Helical" evidence="8">
    <location>
        <begin position="153"/>
        <end position="171"/>
    </location>
</feature>
<dbReference type="Gene3D" id="1.20.1720.10">
    <property type="entry name" value="Multidrug resistance protein D"/>
    <property type="match status" value="1"/>
</dbReference>
<feature type="transmembrane region" description="Helical" evidence="8">
    <location>
        <begin position="95"/>
        <end position="114"/>
    </location>
</feature>
<feature type="transmembrane region" description="Helical" evidence="8">
    <location>
        <begin position="316"/>
        <end position="337"/>
    </location>
</feature>
<evidence type="ECO:0000256" key="4">
    <source>
        <dbReference type="ARBA" id="ARBA00022692"/>
    </source>
</evidence>
<evidence type="ECO:0000256" key="8">
    <source>
        <dbReference type="SAM" id="Phobius"/>
    </source>
</evidence>
<keyword evidence="3" id="KW-1003">Cell membrane</keyword>
<feature type="transmembrane region" description="Helical" evidence="8">
    <location>
        <begin position="416"/>
        <end position="433"/>
    </location>
</feature>
<feature type="transmembrane region" description="Helical" evidence="8">
    <location>
        <begin position="380"/>
        <end position="404"/>
    </location>
</feature>
<dbReference type="EMBL" id="SAYU02000104">
    <property type="protein sequence ID" value="NHA70168.1"/>
    <property type="molecule type" value="Genomic_DNA"/>
</dbReference>
<sequence length="515" mass="52620">MWSHVRVDPVPVSREDPALRLDTAQGRWVVLAAILGSGMAGIDATVVNVALPAVGRDLDAPFGTLQWVVTGYALTLASFILVGGSLGDRYGRARVFAVGVLWFAAASVLCALATDATLLVAARLLQGVGGALLTPASLSVIQASFAPEDRGRAIGAWSGLGGVATAVGPFLGGWLVEAASWRWVFWINVPLAAVVVWVVRRHVPETADEDAPRRIDLAGSAAAAVSLAGLTYALIAVSSRGWDARTVGSLALGVLAAVAFVVVEGRSDHPVLPFSVFASSQFRAVNAVTLVVYGALGVVFFLLVLELQIVAGFGPVAAGTALLPVTVVMLALSARSGDLAARLGPRRQLVIGPLVCAAALGWMTTLGPDAGYVTDVLPPVLLFGLGLAALVAPLTATALSSVPGNHSGLASGVNNAVARTGGLLAVAAVPALVGLTGSDYEDPAVFDAGFDRALVISAVLLVLGAVVSLVTVRDPRPEAPGPSEGVEPAVDRPPALRHCSVADPPQRTHAEPRDG</sequence>
<feature type="transmembrane region" description="Helical" evidence="8">
    <location>
        <begin position="453"/>
        <end position="472"/>
    </location>
</feature>
<feature type="compositionally biased region" description="Basic and acidic residues" evidence="7">
    <location>
        <begin position="506"/>
        <end position="515"/>
    </location>
</feature>
<evidence type="ECO:0000313" key="11">
    <source>
        <dbReference type="Proteomes" id="UP000287866"/>
    </source>
</evidence>
<dbReference type="PROSITE" id="PS50850">
    <property type="entry name" value="MFS"/>
    <property type="match status" value="1"/>
</dbReference>
<feature type="transmembrane region" description="Helical" evidence="8">
    <location>
        <begin position="247"/>
        <end position="263"/>
    </location>
</feature>